<reference evidence="1" key="1">
    <citation type="journal article" date="2019" name="bioRxiv">
        <title>The Genome of the Zebra Mussel, Dreissena polymorpha: A Resource for Invasive Species Research.</title>
        <authorList>
            <person name="McCartney M.A."/>
            <person name="Auch B."/>
            <person name="Kono T."/>
            <person name="Mallez S."/>
            <person name="Zhang Y."/>
            <person name="Obille A."/>
            <person name="Becker A."/>
            <person name="Abrahante J.E."/>
            <person name="Garbe J."/>
            <person name="Badalamenti J.P."/>
            <person name="Herman A."/>
            <person name="Mangelson H."/>
            <person name="Liachko I."/>
            <person name="Sullivan S."/>
            <person name="Sone E.D."/>
            <person name="Koren S."/>
            <person name="Silverstein K.A.T."/>
            <person name="Beckman K.B."/>
            <person name="Gohl D.M."/>
        </authorList>
    </citation>
    <scope>NUCLEOTIDE SEQUENCE</scope>
    <source>
        <strain evidence="1">Duluth1</strain>
        <tissue evidence="1">Whole animal</tissue>
    </source>
</reference>
<organism evidence="1 2">
    <name type="scientific">Dreissena polymorpha</name>
    <name type="common">Zebra mussel</name>
    <name type="synonym">Mytilus polymorpha</name>
    <dbReference type="NCBI Taxonomy" id="45954"/>
    <lineage>
        <taxon>Eukaryota</taxon>
        <taxon>Metazoa</taxon>
        <taxon>Spiralia</taxon>
        <taxon>Lophotrochozoa</taxon>
        <taxon>Mollusca</taxon>
        <taxon>Bivalvia</taxon>
        <taxon>Autobranchia</taxon>
        <taxon>Heteroconchia</taxon>
        <taxon>Euheterodonta</taxon>
        <taxon>Imparidentia</taxon>
        <taxon>Neoheterodontei</taxon>
        <taxon>Myida</taxon>
        <taxon>Dreissenoidea</taxon>
        <taxon>Dreissenidae</taxon>
        <taxon>Dreissena</taxon>
    </lineage>
</organism>
<accession>A0A9D4R057</accession>
<sequence>MNNKNVQPLVTNLMLEFCEISCMYRHHAAIHVQLSYDRHTVLQFGAECVLRTFTQPQQTNQNILLRVFILQERLSSTVS</sequence>
<name>A0A9D4R057_DREPO</name>
<evidence type="ECO:0000313" key="2">
    <source>
        <dbReference type="Proteomes" id="UP000828390"/>
    </source>
</evidence>
<reference evidence="1" key="2">
    <citation type="submission" date="2020-11" db="EMBL/GenBank/DDBJ databases">
        <authorList>
            <person name="McCartney M.A."/>
            <person name="Auch B."/>
            <person name="Kono T."/>
            <person name="Mallez S."/>
            <person name="Becker A."/>
            <person name="Gohl D.M."/>
            <person name="Silverstein K.A.T."/>
            <person name="Koren S."/>
            <person name="Bechman K.B."/>
            <person name="Herman A."/>
            <person name="Abrahante J.E."/>
            <person name="Garbe J."/>
        </authorList>
    </citation>
    <scope>NUCLEOTIDE SEQUENCE</scope>
    <source>
        <strain evidence="1">Duluth1</strain>
        <tissue evidence="1">Whole animal</tissue>
    </source>
</reference>
<dbReference type="Proteomes" id="UP000828390">
    <property type="component" value="Unassembled WGS sequence"/>
</dbReference>
<evidence type="ECO:0000313" key="1">
    <source>
        <dbReference type="EMBL" id="KAH3849227.1"/>
    </source>
</evidence>
<gene>
    <name evidence="1" type="ORF">DPMN_091623</name>
</gene>
<protein>
    <submittedName>
        <fullName evidence="1">Uncharacterized protein</fullName>
    </submittedName>
</protein>
<proteinExistence type="predicted"/>
<dbReference type="AlphaFoldDB" id="A0A9D4R057"/>
<comment type="caution">
    <text evidence="1">The sequence shown here is derived from an EMBL/GenBank/DDBJ whole genome shotgun (WGS) entry which is preliminary data.</text>
</comment>
<dbReference type="EMBL" id="JAIWYP010000003">
    <property type="protein sequence ID" value="KAH3849227.1"/>
    <property type="molecule type" value="Genomic_DNA"/>
</dbReference>
<keyword evidence="2" id="KW-1185">Reference proteome</keyword>